<proteinExistence type="predicted"/>
<sequence>MTAAHRPKLGTVEETLLITLYGRAVETRDPEGLLDDPAAVAMVEAIDYDFSGFDGKPSLLGACARTLLFDHWVRGFLTRHPDGTVVEVGAGLNTRFERVDNGHVHWIDLDLPDAIALRRRFFHEDEEPRRQMLAASVLDTAWMERAAQLPGPWFFAIEAVLPYLAEDQVRRLIGELTRRFPGSRLATDSNTSATVADQDGHDVVSLMAARFDWACDDPRELEGWAPGVRLEESRSLAQLPEELLAGFSPSRRAWLRMAAETVPEKIDGYRLSLYELRGAEAREPR</sequence>
<dbReference type="GO" id="GO:0032259">
    <property type="term" value="P:methylation"/>
    <property type="evidence" value="ECO:0007669"/>
    <property type="project" value="UniProtKB-KW"/>
</dbReference>
<dbReference type="GO" id="GO:0008168">
    <property type="term" value="F:methyltransferase activity"/>
    <property type="evidence" value="ECO:0007669"/>
    <property type="project" value="UniProtKB-KW"/>
</dbReference>
<dbReference type="InterPro" id="IPR016874">
    <property type="entry name" value="TcmP-like"/>
</dbReference>
<dbReference type="PANTHER" id="PTHR43619">
    <property type="entry name" value="S-ADENOSYL-L-METHIONINE-DEPENDENT METHYLTRANSFERASE YKTD-RELATED"/>
    <property type="match status" value="1"/>
</dbReference>
<dbReference type="InterPro" id="IPR029063">
    <property type="entry name" value="SAM-dependent_MTases_sf"/>
</dbReference>
<dbReference type="RefSeq" id="WP_208880922.1">
    <property type="nucleotide sequence ID" value="NZ_CP031320.1"/>
</dbReference>
<dbReference type="PIRSF" id="PIRSF028177">
    <property type="entry name" value="Polyketide_synth_Omtfrase_TcmP"/>
    <property type="match status" value="1"/>
</dbReference>
<protein>
    <submittedName>
        <fullName evidence="3">Class I SAM-dependent methyltransferase</fullName>
    </submittedName>
</protein>
<accession>A0A345XTS3</accession>
<evidence type="ECO:0000313" key="4">
    <source>
        <dbReference type="Proteomes" id="UP000254425"/>
    </source>
</evidence>
<evidence type="ECO:0000256" key="2">
    <source>
        <dbReference type="ARBA" id="ARBA00022679"/>
    </source>
</evidence>
<reference evidence="3 4" key="1">
    <citation type="submission" date="2018-07" db="EMBL/GenBank/DDBJ databases">
        <title>Draft genome of the type strain Streptomyces armeniacus ATCC 15676.</title>
        <authorList>
            <person name="Labana P."/>
            <person name="Gosse J.T."/>
            <person name="Boddy C.N."/>
        </authorList>
    </citation>
    <scope>NUCLEOTIDE SEQUENCE [LARGE SCALE GENOMIC DNA]</scope>
    <source>
        <strain evidence="3 4">ATCC 15676</strain>
    </source>
</reference>
<dbReference type="Pfam" id="PF04072">
    <property type="entry name" value="LCM"/>
    <property type="match status" value="1"/>
</dbReference>
<dbReference type="KEGG" id="sarm:DVA86_22715"/>
<evidence type="ECO:0000313" key="3">
    <source>
        <dbReference type="EMBL" id="AXK35039.1"/>
    </source>
</evidence>
<dbReference type="AlphaFoldDB" id="A0A345XTS3"/>
<name>A0A345XTS3_9ACTN</name>
<dbReference type="EMBL" id="CP031320">
    <property type="protein sequence ID" value="AXK35039.1"/>
    <property type="molecule type" value="Genomic_DNA"/>
</dbReference>
<organism evidence="3 4">
    <name type="scientific">Streptomyces armeniacus</name>
    <dbReference type="NCBI Taxonomy" id="83291"/>
    <lineage>
        <taxon>Bacteria</taxon>
        <taxon>Bacillati</taxon>
        <taxon>Actinomycetota</taxon>
        <taxon>Actinomycetes</taxon>
        <taxon>Kitasatosporales</taxon>
        <taxon>Streptomycetaceae</taxon>
        <taxon>Streptomyces</taxon>
    </lineage>
</organism>
<keyword evidence="1 3" id="KW-0489">Methyltransferase</keyword>
<dbReference type="InterPro" id="IPR007213">
    <property type="entry name" value="Ppm1/Ppm2/Tcmp"/>
</dbReference>
<gene>
    <name evidence="3" type="ORF">DVA86_22715</name>
</gene>
<dbReference type="Gene3D" id="3.40.50.150">
    <property type="entry name" value="Vaccinia Virus protein VP39"/>
    <property type="match status" value="1"/>
</dbReference>
<dbReference type="PANTHER" id="PTHR43619:SF2">
    <property type="entry name" value="S-ADENOSYL-L-METHIONINE-DEPENDENT METHYLTRANSFERASES SUPERFAMILY PROTEIN"/>
    <property type="match status" value="1"/>
</dbReference>
<keyword evidence="2 3" id="KW-0808">Transferase</keyword>
<dbReference type="SUPFAM" id="SSF53335">
    <property type="entry name" value="S-adenosyl-L-methionine-dependent methyltransferases"/>
    <property type="match status" value="1"/>
</dbReference>
<dbReference type="Proteomes" id="UP000254425">
    <property type="component" value="Chromosome"/>
</dbReference>
<evidence type="ECO:0000256" key="1">
    <source>
        <dbReference type="ARBA" id="ARBA00022603"/>
    </source>
</evidence>
<keyword evidence="4" id="KW-1185">Reference proteome</keyword>